<feature type="compositionally biased region" description="Basic residues" evidence="1">
    <location>
        <begin position="157"/>
        <end position="166"/>
    </location>
</feature>
<feature type="region of interest" description="Disordered" evidence="1">
    <location>
        <begin position="157"/>
        <end position="186"/>
    </location>
</feature>
<dbReference type="EMBL" id="JACGCI010000036">
    <property type="protein sequence ID" value="KAF6753950.1"/>
    <property type="molecule type" value="Genomic_DNA"/>
</dbReference>
<gene>
    <name evidence="2" type="ORF">DFP72DRAFT_900091</name>
</gene>
<feature type="compositionally biased region" description="Polar residues" evidence="1">
    <location>
        <begin position="111"/>
        <end position="120"/>
    </location>
</feature>
<dbReference type="OrthoDB" id="3255924at2759"/>
<reference evidence="2 3" key="1">
    <citation type="submission" date="2020-07" db="EMBL/GenBank/DDBJ databases">
        <title>Comparative genomics of pyrophilous fungi reveals a link between fire events and developmental genes.</title>
        <authorList>
            <consortium name="DOE Joint Genome Institute"/>
            <person name="Steindorff A.S."/>
            <person name="Carver A."/>
            <person name="Calhoun S."/>
            <person name="Stillman K."/>
            <person name="Liu H."/>
            <person name="Lipzen A."/>
            <person name="Pangilinan J."/>
            <person name="Labutti K."/>
            <person name="Bruns T.D."/>
            <person name="Grigoriev I.V."/>
        </authorList>
    </citation>
    <scope>NUCLEOTIDE SEQUENCE [LARGE SCALE GENOMIC DNA]</scope>
    <source>
        <strain evidence="2 3">CBS 144469</strain>
    </source>
</reference>
<accession>A0A8H6M459</accession>
<sequence>MSSSMVASPRTTTPPLPLQHFPESHPLFAHIHVRTSSQRPRSYPPFINRLANKFDKYAGMYFRLAPSHEVETYRPPPHASPIPIHTHRPIPSITFSLLPFYHRTSLPSAPSGDSLNNYGSPPSHPPHLAGTINRMPRVRPDELEGLLELDSDVERGRKRANGKRDKKITSMSAIAEASADGDVGDREEVEVEVIEDLDEPENLAVAFQWVSHFTIVPRLRCYTGRAGSQSLRRRENAAACDCTGETFQEGEGRG</sequence>
<evidence type="ECO:0000313" key="3">
    <source>
        <dbReference type="Proteomes" id="UP000521943"/>
    </source>
</evidence>
<evidence type="ECO:0000313" key="2">
    <source>
        <dbReference type="EMBL" id="KAF6753950.1"/>
    </source>
</evidence>
<dbReference type="Proteomes" id="UP000521943">
    <property type="component" value="Unassembled WGS sequence"/>
</dbReference>
<protein>
    <submittedName>
        <fullName evidence="2">Uncharacterized protein</fullName>
    </submittedName>
</protein>
<evidence type="ECO:0000256" key="1">
    <source>
        <dbReference type="SAM" id="MobiDB-lite"/>
    </source>
</evidence>
<proteinExistence type="predicted"/>
<organism evidence="2 3">
    <name type="scientific">Ephemerocybe angulata</name>
    <dbReference type="NCBI Taxonomy" id="980116"/>
    <lineage>
        <taxon>Eukaryota</taxon>
        <taxon>Fungi</taxon>
        <taxon>Dikarya</taxon>
        <taxon>Basidiomycota</taxon>
        <taxon>Agaricomycotina</taxon>
        <taxon>Agaricomycetes</taxon>
        <taxon>Agaricomycetidae</taxon>
        <taxon>Agaricales</taxon>
        <taxon>Agaricineae</taxon>
        <taxon>Psathyrellaceae</taxon>
        <taxon>Ephemerocybe</taxon>
    </lineage>
</organism>
<keyword evidence="3" id="KW-1185">Reference proteome</keyword>
<name>A0A8H6M459_9AGAR</name>
<feature type="region of interest" description="Disordered" evidence="1">
    <location>
        <begin position="111"/>
        <end position="133"/>
    </location>
</feature>
<comment type="caution">
    <text evidence="2">The sequence shown here is derived from an EMBL/GenBank/DDBJ whole genome shotgun (WGS) entry which is preliminary data.</text>
</comment>
<dbReference type="AlphaFoldDB" id="A0A8H6M459"/>